<sequence length="593" mass="65150">MSKPFQLTRRGRIEWFVGLAALLAVSVGTVFGLTDDTLVEGEGSPLAQQYATETKAGSDAHAAEAVFDRRFGQPGKMSTLVLYDNTGEMSDDAEMYAMATANLATHFGEAEIQPVADYAANTMESFGAVIYIGTDSEASLPRGFVDDVREGGIPVMWVDQNIDDLAGWEAGSSAAFVDQYGWDPHKSLTVDSGLVRTVAYKDREVSRTAEGVTELAAPVIENEKTVGVLATSQCRNDDGPTQCSPDQPVPSDEAPWAIRSGNLTYVSEIPLDYIDVNDVYLIYSDLFYDLLAPETPEVKQAAVRLEDVGPEADPQDLRAVADLLHGAGVPFQVAVMPIHVARTPDGDDWYGLSLLDRPEVVDALKYMQERGGTLIQHGTTHQFGAANNPYSGRTGEDYEFYRYGCSTTAQEPYEFGECENDSYIRQIGPVAEDSVAQHVARIKQGRQVMKDAGLGEPVIFETPHYAASVNAYAAMSEVYDARYEQADYFAGILSQKPSEPGKAYSQHFPYTVHDIYGTKVYPENLGNITETEQNNHAVRDPKFLVSRAEANLVVRESTASFFFHPYLDLEYLKKTVQGIKDLGFEFVPVSELK</sequence>
<dbReference type="Pfam" id="PF10096">
    <property type="entry name" value="DUF2334"/>
    <property type="match status" value="1"/>
</dbReference>
<dbReference type="AlphaFoldDB" id="A0A0U3HWI9"/>
<dbReference type="KEGG" id="kfv:AS188_07755"/>
<evidence type="ECO:0008006" key="5">
    <source>
        <dbReference type="Google" id="ProtNLM"/>
    </source>
</evidence>
<proteinExistence type="predicted"/>
<dbReference type="STRING" id="446860.AS188_07755"/>
<reference evidence="2 4" key="2">
    <citation type="submission" date="2019-07" db="EMBL/GenBank/DDBJ databases">
        <title>Whole genome shotgun sequence of Kocuria flava NBRC 107626.</title>
        <authorList>
            <person name="Hosoyama A."/>
            <person name="Uohara A."/>
            <person name="Ohji S."/>
            <person name="Ichikawa N."/>
        </authorList>
    </citation>
    <scope>NUCLEOTIDE SEQUENCE [LARGE SCALE GENOMIC DNA]</scope>
    <source>
        <strain evidence="2 4">NBRC 107626</strain>
    </source>
</reference>
<dbReference type="InterPro" id="IPR011330">
    <property type="entry name" value="Glyco_hydro/deAcase_b/a-brl"/>
</dbReference>
<gene>
    <name evidence="1" type="ORF">AS188_07755</name>
    <name evidence="2" type="ORF">KFL01_10510</name>
</gene>
<evidence type="ECO:0000313" key="4">
    <source>
        <dbReference type="Proteomes" id="UP000321155"/>
    </source>
</evidence>
<dbReference type="GO" id="GO:0005975">
    <property type="term" value="P:carbohydrate metabolic process"/>
    <property type="evidence" value="ECO:0007669"/>
    <property type="project" value="InterPro"/>
</dbReference>
<dbReference type="Proteomes" id="UP000057181">
    <property type="component" value="Chromosome"/>
</dbReference>
<evidence type="ECO:0000313" key="1">
    <source>
        <dbReference type="EMBL" id="ALU39664.1"/>
    </source>
</evidence>
<dbReference type="EMBL" id="CP013254">
    <property type="protein sequence ID" value="ALU39664.1"/>
    <property type="molecule type" value="Genomic_DNA"/>
</dbReference>
<accession>A0A0U3HWI9</accession>
<evidence type="ECO:0000313" key="2">
    <source>
        <dbReference type="EMBL" id="GEO91745.1"/>
    </source>
</evidence>
<keyword evidence="4" id="KW-1185">Reference proteome</keyword>
<organism evidence="1 3">
    <name type="scientific">Kocuria flava</name>
    <dbReference type="NCBI Taxonomy" id="446860"/>
    <lineage>
        <taxon>Bacteria</taxon>
        <taxon>Bacillati</taxon>
        <taxon>Actinomycetota</taxon>
        <taxon>Actinomycetes</taxon>
        <taxon>Micrococcales</taxon>
        <taxon>Micrococcaceae</taxon>
        <taxon>Kocuria</taxon>
    </lineage>
</organism>
<dbReference type="InterPro" id="IPR018763">
    <property type="entry name" value="DUF2334"/>
</dbReference>
<name>A0A0U3HWI9_9MICC</name>
<dbReference type="OrthoDB" id="2339428at2"/>
<reference evidence="1 3" key="1">
    <citation type="submission" date="2015-11" db="EMBL/GenBank/DDBJ databases">
        <title>Complete Genome Sequence of Kocuria flava strain HO-9041.</title>
        <authorList>
            <person name="Zhou M."/>
            <person name="Dai J."/>
        </authorList>
    </citation>
    <scope>NUCLEOTIDE SEQUENCE [LARGE SCALE GENOMIC DNA]</scope>
    <source>
        <strain evidence="1 3">HO-9041</strain>
    </source>
</reference>
<evidence type="ECO:0000313" key="3">
    <source>
        <dbReference type="Proteomes" id="UP000057181"/>
    </source>
</evidence>
<protein>
    <recommendedName>
        <fullName evidence="5">Tat pathway signal protein</fullName>
    </recommendedName>
</protein>
<dbReference type="CDD" id="cd10923">
    <property type="entry name" value="CE4_COG5298"/>
    <property type="match status" value="1"/>
</dbReference>
<dbReference type="SUPFAM" id="SSF88713">
    <property type="entry name" value="Glycoside hydrolase/deacetylase"/>
    <property type="match status" value="1"/>
</dbReference>
<dbReference type="EMBL" id="BJZR01000020">
    <property type="protein sequence ID" value="GEO91745.1"/>
    <property type="molecule type" value="Genomic_DNA"/>
</dbReference>
<dbReference type="RefSeq" id="WP_083529329.1">
    <property type="nucleotide sequence ID" value="NZ_BJZR01000020.1"/>
</dbReference>
<dbReference type="Proteomes" id="UP000321155">
    <property type="component" value="Unassembled WGS sequence"/>
</dbReference>